<evidence type="ECO:0000259" key="2">
    <source>
        <dbReference type="Pfam" id="PF01833"/>
    </source>
</evidence>
<dbReference type="Pfam" id="PF01833">
    <property type="entry name" value="TIG"/>
    <property type="match status" value="2"/>
</dbReference>
<dbReference type="Gene3D" id="2.60.40.10">
    <property type="entry name" value="Immunoglobulins"/>
    <property type="match status" value="3"/>
</dbReference>
<dbReference type="InterPro" id="IPR014917">
    <property type="entry name" value="DUF1800"/>
</dbReference>
<dbReference type="PANTHER" id="PTHR43737:SF1">
    <property type="entry name" value="DUF1501 DOMAIN-CONTAINING PROTEIN"/>
    <property type="match status" value="1"/>
</dbReference>
<dbReference type="InterPro" id="IPR002909">
    <property type="entry name" value="IPT_dom"/>
</dbReference>
<sequence length="1156" mass="119219">MPSSRSVTIKAYLHAAPSVTQSYAVSLIYPVPTVSSTAIPQVEAGFTYTNANVSGVGFVSGTVVSANGTPLKTTYKDWNDVSVTLPVPGDASGVLSLKATNPSPGGGAGASYNQPVQPASIALTAKDADGTNTGTARLGVTVKMAAVVTGSVTKTVDWSLTGAGSISSSGVYTPPATMPESSAVIVKSTLSSNSAVSSSYHLALLNPTPVINSMSPLNVPVGATTSVTLTGHGFVPGIAVVSNLGTIASTTYKSATSVVVQLTLPASASGTLSLQAKNPTPGGGLGAALQSGVSTLHITASNSDGKDTGTARLGVPVSLTATVANSQYGSISWKLQGPGKLVPSGDTGQYATYTPLSSGSLTTGVTITAYMSSYPALATTYSLDMINPIPTVTSTNPVHVLSGGTQQITLAGSGFVPGTVVLFNGASLPISYASYNQATIQLPVSATATGTLDLKVQNPTPGGGTGSTFTESVTPSSITLTATDADGTNTGTAELSTNVTMAAAVSGSEKTAVNWSVAGAGSISSSGMYTAPKALPSSTAVTITAALASNPAITASYPLNVINPIAVINGSSPSLAPAGKSTDITFTGTGFIPGTVVLVNDTPVPTTYQSATSVVAEVTVSSSETGNLSITAQNPAPGGGTSLFYLESIAASLGVRAAARILDQTTFGPTNALISHVQQEGIDAWLSEQFNTPQTVLAPVYANHPSYCSAAIYCTESEWYRAALTGNDQLRQRVAFALSELYVISAFPITGAGVTPYINMLAKDSFTNWHQIMTDVTLSPAMGIYLDMLDSHSPTGTEIADENYAREFMQLFNMGIYLLNQDGSLQLDGNGNPIPAYTEAQVEAFARAFTGWTYANADGSTPSSLIGVPNYSHPMVAVEADHDTNPKTLLNDTDPTSYKGTTLSSGQTAEHDVQDAITNVFNHPNVPPFVSKQLIQHLVTSMPSPGYISRVASVFTNDGNGVRGNMTAVLNAIFTDPEARAGDTDASADVGKLREPILWLTAVMRGLGVTNTDPNDYYDQLSTYLVPLGERPFAASSVFNFFSPSYVIPGTTLNAPEFGIENTASVATLLTLADRLMMNKFVSFNVDLSATSSWGQMASTPSVLVDALGTLFMHAEMDPNIRASIISEVSSVTDLGQRVRLAVYLVITASQYKVSH</sequence>
<dbReference type="AlphaFoldDB" id="A0A2Z5GBB7"/>
<keyword evidence="4" id="KW-1185">Reference proteome</keyword>
<proteinExistence type="predicted"/>
<organism evidence="3 4">
    <name type="scientific">Acidisarcina polymorpha</name>
    <dbReference type="NCBI Taxonomy" id="2211140"/>
    <lineage>
        <taxon>Bacteria</taxon>
        <taxon>Pseudomonadati</taxon>
        <taxon>Acidobacteriota</taxon>
        <taxon>Terriglobia</taxon>
        <taxon>Terriglobales</taxon>
        <taxon>Acidobacteriaceae</taxon>
        <taxon>Acidisarcina</taxon>
    </lineage>
</organism>
<dbReference type="PANTHER" id="PTHR43737">
    <property type="entry name" value="BLL7424 PROTEIN"/>
    <property type="match status" value="1"/>
</dbReference>
<name>A0A2Z5GBB7_9BACT</name>
<accession>A0A2Z5GBB7</accession>
<feature type="domain" description="IPT/TIG" evidence="2">
    <location>
        <begin position="567"/>
        <end position="634"/>
    </location>
</feature>
<evidence type="ECO:0000313" key="3">
    <source>
        <dbReference type="EMBL" id="AXC15936.1"/>
    </source>
</evidence>
<feature type="domain" description="IPT/TIG" evidence="2">
    <location>
        <begin position="390"/>
        <end position="470"/>
    </location>
</feature>
<protein>
    <recommendedName>
        <fullName evidence="2">IPT/TIG domain-containing protein</fullName>
    </recommendedName>
</protein>
<feature type="region of interest" description="Disordered" evidence="1">
    <location>
        <begin position="885"/>
        <end position="907"/>
    </location>
</feature>
<dbReference type="KEGG" id="abas:ACPOL_6724"/>
<feature type="compositionally biased region" description="Polar residues" evidence="1">
    <location>
        <begin position="886"/>
        <end position="907"/>
    </location>
</feature>
<gene>
    <name evidence="3" type="ORF">ACPOL_6724</name>
</gene>
<evidence type="ECO:0000256" key="1">
    <source>
        <dbReference type="SAM" id="MobiDB-lite"/>
    </source>
</evidence>
<evidence type="ECO:0000313" key="4">
    <source>
        <dbReference type="Proteomes" id="UP000253606"/>
    </source>
</evidence>
<dbReference type="Proteomes" id="UP000253606">
    <property type="component" value="Chromosome"/>
</dbReference>
<dbReference type="Pfam" id="PF08811">
    <property type="entry name" value="DUF1800"/>
    <property type="match status" value="1"/>
</dbReference>
<dbReference type="SUPFAM" id="SSF81296">
    <property type="entry name" value="E set domains"/>
    <property type="match status" value="3"/>
</dbReference>
<dbReference type="InterPro" id="IPR013783">
    <property type="entry name" value="Ig-like_fold"/>
</dbReference>
<dbReference type="EMBL" id="CP030840">
    <property type="protein sequence ID" value="AXC15936.1"/>
    <property type="molecule type" value="Genomic_DNA"/>
</dbReference>
<reference evidence="3 4" key="1">
    <citation type="journal article" date="2018" name="Front. Microbiol.">
        <title>Hydrolytic Capabilities as a Key to Environmental Success: Chitinolytic and Cellulolytic Acidobacteria From Acidic Sub-arctic Soils and Boreal Peatlands.</title>
        <authorList>
            <person name="Belova S.E."/>
            <person name="Ravin N.V."/>
            <person name="Pankratov T.A."/>
            <person name="Rakitin A.L."/>
            <person name="Ivanova A.A."/>
            <person name="Beletsky A.V."/>
            <person name="Mardanov A.V."/>
            <person name="Sinninghe Damste J.S."/>
            <person name="Dedysh S.N."/>
        </authorList>
    </citation>
    <scope>NUCLEOTIDE SEQUENCE [LARGE SCALE GENOMIC DNA]</scope>
    <source>
        <strain evidence="3 4">SBC82</strain>
    </source>
</reference>
<dbReference type="InterPro" id="IPR014756">
    <property type="entry name" value="Ig_E-set"/>
</dbReference>